<keyword evidence="2" id="KW-1185">Reference proteome</keyword>
<evidence type="ECO:0000313" key="2">
    <source>
        <dbReference type="Proteomes" id="UP000215377"/>
    </source>
</evidence>
<name>A0A225NL89_9RHOB</name>
<accession>A0A225NL89</accession>
<protein>
    <submittedName>
        <fullName evidence="1">Uncharacterized protein</fullName>
    </submittedName>
</protein>
<dbReference type="Proteomes" id="UP000215377">
    <property type="component" value="Unassembled WGS sequence"/>
</dbReference>
<evidence type="ECO:0000313" key="1">
    <source>
        <dbReference type="EMBL" id="OWU74837.1"/>
    </source>
</evidence>
<gene>
    <name evidence="1" type="ORF">ATO3_09610</name>
</gene>
<reference evidence="1 2" key="1">
    <citation type="submission" date="2013-04" db="EMBL/GenBank/DDBJ databases">
        <title>Oceanicola sp. 22II1-22F33 Genome Sequencing.</title>
        <authorList>
            <person name="Lai Q."/>
            <person name="Li G."/>
            <person name="Shao Z."/>
        </authorList>
    </citation>
    <scope>NUCLEOTIDE SEQUENCE [LARGE SCALE GENOMIC DNA]</scope>
    <source>
        <strain evidence="1 2">22II1-22F33</strain>
    </source>
</reference>
<dbReference type="RefSeq" id="WP_088649635.1">
    <property type="nucleotide sequence ID" value="NZ_AQQR01000003.1"/>
</dbReference>
<comment type="caution">
    <text evidence="1">The sequence shown here is derived from an EMBL/GenBank/DDBJ whole genome shotgun (WGS) entry which is preliminary data.</text>
</comment>
<organism evidence="1 2">
    <name type="scientific">Marinibacterium profundimaris</name>
    <dbReference type="NCBI Taxonomy" id="1679460"/>
    <lineage>
        <taxon>Bacteria</taxon>
        <taxon>Pseudomonadati</taxon>
        <taxon>Pseudomonadota</taxon>
        <taxon>Alphaproteobacteria</taxon>
        <taxon>Rhodobacterales</taxon>
        <taxon>Paracoccaceae</taxon>
        <taxon>Marinibacterium</taxon>
    </lineage>
</organism>
<dbReference type="AlphaFoldDB" id="A0A225NL89"/>
<dbReference type="EMBL" id="AQQR01000003">
    <property type="protein sequence ID" value="OWU74837.1"/>
    <property type="molecule type" value="Genomic_DNA"/>
</dbReference>
<dbReference type="OrthoDB" id="826539at2"/>
<proteinExistence type="predicted"/>
<sequence length="86" mass="9530">MGAPAQVTWAKAAKDGSEIVAIGGVRKWFLGKSQWQLTTSEAVALMELDEWRFFVEIDDEKAWIDVCEDADGAKTISPDGPVRYLL</sequence>